<name>A0ABP7UYM3_9FLAO</name>
<evidence type="ECO:0008006" key="3">
    <source>
        <dbReference type="Google" id="ProtNLM"/>
    </source>
</evidence>
<comment type="caution">
    <text evidence="1">The sequence shown here is derived from an EMBL/GenBank/DDBJ whole genome shotgun (WGS) entry which is preliminary data.</text>
</comment>
<dbReference type="Proteomes" id="UP001500426">
    <property type="component" value="Unassembled WGS sequence"/>
</dbReference>
<accession>A0ABP7UYM3</accession>
<sequence length="378" mass="45468">MKYCLTLLFTLASLLSFSQNDEIKGLVKSVREKVIFKKYEKKVEEFVDDEGNIIRRTYLPDFGVSRSPYGNFFKSPDLIISGFPKTWYYNNNSIYKNYFKSFSKTGKKVLEKWYEHDNEVIDTIEFKYDIKDSLILRTEKDYDISFEERTYNNSGLESILYTTKFDNEINIQKVKFTYNEKNKVIRRDYFRDSIYDSSTFYKYNDKGSIVEESEFQSLEKIHSKSIQTDADFLNIKGYSITYLENKYDENNKIIQINKYKSLDRKAFLNSSTFYNYEGNKLIITTKKFNNANISINELEYKNNLLINERYFNRGKAIQLKSFFYNKDNYLVKAIIKDREELYNIEFKYKFDRKGNWIKQTKYVNGVPTYELIREIEYY</sequence>
<dbReference type="RefSeq" id="WP_345094709.1">
    <property type="nucleotide sequence ID" value="NZ_BAABCS010000020.1"/>
</dbReference>
<evidence type="ECO:0000313" key="2">
    <source>
        <dbReference type="Proteomes" id="UP001500426"/>
    </source>
</evidence>
<proteinExistence type="predicted"/>
<dbReference type="EMBL" id="BAABCS010000020">
    <property type="protein sequence ID" value="GAA4055712.1"/>
    <property type="molecule type" value="Genomic_DNA"/>
</dbReference>
<protein>
    <recommendedName>
        <fullName evidence="3">YD repeat-containing protein</fullName>
    </recommendedName>
</protein>
<keyword evidence="2" id="KW-1185">Reference proteome</keyword>
<gene>
    <name evidence="1" type="ORF">GCM10022388_22890</name>
</gene>
<reference evidence="2" key="1">
    <citation type="journal article" date="2019" name="Int. J. Syst. Evol. Microbiol.">
        <title>The Global Catalogue of Microorganisms (GCM) 10K type strain sequencing project: providing services to taxonomists for standard genome sequencing and annotation.</title>
        <authorList>
            <consortium name="The Broad Institute Genomics Platform"/>
            <consortium name="The Broad Institute Genome Sequencing Center for Infectious Disease"/>
            <person name="Wu L."/>
            <person name="Ma J."/>
        </authorList>
    </citation>
    <scope>NUCLEOTIDE SEQUENCE [LARGE SCALE GENOMIC DNA]</scope>
    <source>
        <strain evidence="2">JCM 17068</strain>
    </source>
</reference>
<organism evidence="1 2">
    <name type="scientific">Flavobacterium chungnamense</name>
    <dbReference type="NCBI Taxonomy" id="706182"/>
    <lineage>
        <taxon>Bacteria</taxon>
        <taxon>Pseudomonadati</taxon>
        <taxon>Bacteroidota</taxon>
        <taxon>Flavobacteriia</taxon>
        <taxon>Flavobacteriales</taxon>
        <taxon>Flavobacteriaceae</taxon>
        <taxon>Flavobacterium</taxon>
    </lineage>
</organism>
<evidence type="ECO:0000313" key="1">
    <source>
        <dbReference type="EMBL" id="GAA4055712.1"/>
    </source>
</evidence>